<proteinExistence type="predicted"/>
<keyword evidence="2" id="KW-1185">Reference proteome</keyword>
<accession>A0AAV5GH23</accession>
<evidence type="ECO:0000313" key="1">
    <source>
        <dbReference type="EMBL" id="GJN88871.1"/>
    </source>
</evidence>
<reference evidence="1 2" key="1">
    <citation type="submission" date="2021-12" db="EMBL/GenBank/DDBJ databases">
        <title>High titer production of polyol ester of fatty acids by Rhodotorula paludigena BS15 towards product separation-free biomass refinery.</title>
        <authorList>
            <person name="Mano J."/>
            <person name="Ono H."/>
            <person name="Tanaka T."/>
            <person name="Naito K."/>
            <person name="Sushida H."/>
            <person name="Ike M."/>
            <person name="Tokuyasu K."/>
            <person name="Kitaoka M."/>
        </authorList>
    </citation>
    <scope>NUCLEOTIDE SEQUENCE [LARGE SCALE GENOMIC DNA]</scope>
    <source>
        <strain evidence="1 2">BS15</strain>
    </source>
</reference>
<protein>
    <submittedName>
        <fullName evidence="1">Uncharacterized protein</fullName>
    </submittedName>
</protein>
<sequence length="343" mass="37039">MPRALPAEVVEHVVRQMPPCGTVFLCSEVHAPPIFGDLTSDPVFSPQLRQGRWCPICRKNDDDADLQPDAQASCLCCPACRFAPLLTCGDNTVEAATRNVHLAVLATSIFLDANHPDPPSPPVWSRLWAVPFACPAIDLVAARPQLSGVRVAQLAAVVYRECFGIDQVDFDHTASFAARVPVPLPLPDVVPLLAVLARQLTTLCVCDTGVFDAVETVAAAGPLFPCVTTLVVGVLSRWDGVDVLARPGRNLTVSNLWRTMAFAASPAQFDLTVGTVQVSLAAGSAWRADTDASRAFQAALVDLENSGGPPSPTWSELQEEGDCFFRQHYQQDVRFFSGDDNFW</sequence>
<organism evidence="1 2">
    <name type="scientific">Rhodotorula paludigena</name>
    <dbReference type="NCBI Taxonomy" id="86838"/>
    <lineage>
        <taxon>Eukaryota</taxon>
        <taxon>Fungi</taxon>
        <taxon>Dikarya</taxon>
        <taxon>Basidiomycota</taxon>
        <taxon>Pucciniomycotina</taxon>
        <taxon>Microbotryomycetes</taxon>
        <taxon>Sporidiobolales</taxon>
        <taxon>Sporidiobolaceae</taxon>
        <taxon>Rhodotorula</taxon>
    </lineage>
</organism>
<evidence type="ECO:0000313" key="2">
    <source>
        <dbReference type="Proteomes" id="UP001342314"/>
    </source>
</evidence>
<dbReference type="EMBL" id="BQKY01000004">
    <property type="protein sequence ID" value="GJN88871.1"/>
    <property type="molecule type" value="Genomic_DNA"/>
</dbReference>
<comment type="caution">
    <text evidence="1">The sequence shown here is derived from an EMBL/GenBank/DDBJ whole genome shotgun (WGS) entry which is preliminary data.</text>
</comment>
<gene>
    <name evidence="1" type="ORF">Rhopal_001842-T1</name>
</gene>
<dbReference type="Proteomes" id="UP001342314">
    <property type="component" value="Unassembled WGS sequence"/>
</dbReference>
<dbReference type="AlphaFoldDB" id="A0AAV5GH23"/>
<name>A0AAV5GH23_9BASI</name>